<accession>A0A645GG54</accession>
<gene>
    <name evidence="2" type="ORF">SDC9_173087</name>
</gene>
<evidence type="ECO:0000259" key="1">
    <source>
        <dbReference type="PROSITE" id="PS50930"/>
    </source>
</evidence>
<dbReference type="Pfam" id="PF04397">
    <property type="entry name" value="LytTR"/>
    <property type="match status" value="1"/>
</dbReference>
<dbReference type="PROSITE" id="PS50930">
    <property type="entry name" value="HTH_LYTTR"/>
    <property type="match status" value="1"/>
</dbReference>
<name>A0A645GG54_9ZZZZ</name>
<dbReference type="PANTHER" id="PTHR37299">
    <property type="entry name" value="TRANSCRIPTIONAL REGULATOR-RELATED"/>
    <property type="match status" value="1"/>
</dbReference>
<dbReference type="EMBL" id="VSSQ01074934">
    <property type="protein sequence ID" value="MPN25675.1"/>
    <property type="molecule type" value="Genomic_DNA"/>
</dbReference>
<dbReference type="GO" id="GO:0003677">
    <property type="term" value="F:DNA binding"/>
    <property type="evidence" value="ECO:0007669"/>
    <property type="project" value="InterPro"/>
</dbReference>
<reference evidence="2" key="1">
    <citation type="submission" date="2019-08" db="EMBL/GenBank/DDBJ databases">
        <authorList>
            <person name="Kucharzyk K."/>
            <person name="Murdoch R.W."/>
            <person name="Higgins S."/>
            <person name="Loffler F."/>
        </authorList>
    </citation>
    <scope>NUCLEOTIDE SEQUENCE</scope>
</reference>
<dbReference type="InterPro" id="IPR007492">
    <property type="entry name" value="LytTR_DNA-bd_dom"/>
</dbReference>
<sequence>MTLWNNYYNKDAAVSYPKGQKQAIQFDRINIKDANGQLRLSLRPEDLIYFESADNYVIVFFRKGQRISREVVRNSLKNIETDLGAYNCVRCHRSFIVNIANVTAIKKKGRSYIIEMDGMDTPIPISRGYVKYISDLLTP</sequence>
<organism evidence="2">
    <name type="scientific">bioreactor metagenome</name>
    <dbReference type="NCBI Taxonomy" id="1076179"/>
    <lineage>
        <taxon>unclassified sequences</taxon>
        <taxon>metagenomes</taxon>
        <taxon>ecological metagenomes</taxon>
    </lineage>
</organism>
<dbReference type="SMART" id="SM00850">
    <property type="entry name" value="LytTR"/>
    <property type="match status" value="1"/>
</dbReference>
<protein>
    <recommendedName>
        <fullName evidence="1">HTH LytTR-type domain-containing protein</fullName>
    </recommendedName>
</protein>
<feature type="domain" description="HTH LytTR-type" evidence="1">
    <location>
        <begin position="39"/>
        <end position="139"/>
    </location>
</feature>
<dbReference type="Gene3D" id="2.40.50.1020">
    <property type="entry name" value="LytTr DNA-binding domain"/>
    <property type="match status" value="1"/>
</dbReference>
<dbReference type="PANTHER" id="PTHR37299:SF1">
    <property type="entry name" value="STAGE 0 SPORULATION PROTEIN A HOMOLOG"/>
    <property type="match status" value="1"/>
</dbReference>
<proteinExistence type="predicted"/>
<dbReference type="InterPro" id="IPR046947">
    <property type="entry name" value="LytR-like"/>
</dbReference>
<evidence type="ECO:0000313" key="2">
    <source>
        <dbReference type="EMBL" id="MPN25675.1"/>
    </source>
</evidence>
<comment type="caution">
    <text evidence="2">The sequence shown here is derived from an EMBL/GenBank/DDBJ whole genome shotgun (WGS) entry which is preliminary data.</text>
</comment>
<dbReference type="GO" id="GO:0000156">
    <property type="term" value="F:phosphorelay response regulator activity"/>
    <property type="evidence" value="ECO:0007669"/>
    <property type="project" value="InterPro"/>
</dbReference>
<dbReference type="AlphaFoldDB" id="A0A645GG54"/>